<comment type="subcellular location">
    <subcellularLocation>
        <location evidence="20">Cytoplasm</location>
    </subcellularLocation>
    <subcellularLocation>
        <location evidence="2">Membrane</location>
        <topology evidence="2">Multi-pass membrane protein</topology>
    </subcellularLocation>
</comment>
<feature type="compositionally biased region" description="Acidic residues" evidence="21">
    <location>
        <begin position="747"/>
        <end position="764"/>
    </location>
</feature>
<evidence type="ECO:0000256" key="11">
    <source>
        <dbReference type="ARBA" id="ARBA00022827"/>
    </source>
</evidence>
<evidence type="ECO:0000256" key="19">
    <source>
        <dbReference type="ARBA" id="ARBA00050970"/>
    </source>
</evidence>
<dbReference type="Pfam" id="PF01399">
    <property type="entry name" value="PCI"/>
    <property type="match status" value="1"/>
</dbReference>
<dbReference type="Pfam" id="PF26569">
    <property type="entry name" value="EIF3CL_C"/>
    <property type="match status" value="1"/>
</dbReference>
<dbReference type="GO" id="GO:0016282">
    <property type="term" value="C:eukaryotic 43S preinitiation complex"/>
    <property type="evidence" value="ECO:0007669"/>
    <property type="project" value="UniProtKB-UniRule"/>
</dbReference>
<keyword evidence="7" id="KW-0349">Heme</keyword>
<evidence type="ECO:0000256" key="12">
    <source>
        <dbReference type="ARBA" id="ARBA00022917"/>
    </source>
</evidence>
<dbReference type="Pfam" id="PF08030">
    <property type="entry name" value="NAD_binding_6"/>
    <property type="match status" value="1"/>
</dbReference>
<evidence type="ECO:0000256" key="14">
    <source>
        <dbReference type="ARBA" id="ARBA00023002"/>
    </source>
</evidence>
<feature type="transmembrane region" description="Helical" evidence="22">
    <location>
        <begin position="297"/>
        <end position="326"/>
    </location>
</feature>
<feature type="compositionally biased region" description="Acidic residues" evidence="21">
    <location>
        <begin position="942"/>
        <end position="956"/>
    </location>
</feature>
<dbReference type="InterPro" id="IPR027516">
    <property type="entry name" value="EIF3C"/>
</dbReference>
<evidence type="ECO:0000256" key="22">
    <source>
        <dbReference type="SAM" id="Phobius"/>
    </source>
</evidence>
<evidence type="ECO:0000256" key="1">
    <source>
        <dbReference type="ARBA" id="ARBA00001974"/>
    </source>
</evidence>
<evidence type="ECO:0000313" key="26">
    <source>
        <dbReference type="Proteomes" id="UP001152561"/>
    </source>
</evidence>
<dbReference type="GO" id="GO:0006811">
    <property type="term" value="P:monoatomic ion transport"/>
    <property type="evidence" value="ECO:0007669"/>
    <property type="project" value="UniProtKB-KW"/>
</dbReference>
<keyword evidence="16" id="KW-0520">NAD</keyword>
<dbReference type="InterPro" id="IPR017927">
    <property type="entry name" value="FAD-bd_FR_type"/>
</dbReference>
<evidence type="ECO:0000256" key="2">
    <source>
        <dbReference type="ARBA" id="ARBA00004141"/>
    </source>
</evidence>
<dbReference type="CDD" id="cd06186">
    <property type="entry name" value="NOX_Duox_like_FAD_NADP"/>
    <property type="match status" value="1"/>
</dbReference>
<keyword evidence="15" id="KW-0408">Iron</keyword>
<evidence type="ECO:0000259" key="24">
    <source>
        <dbReference type="PROSITE" id="PS51384"/>
    </source>
</evidence>
<comment type="similarity">
    <text evidence="20">Belongs to the eIF-3 subunit C family.</text>
</comment>
<dbReference type="GO" id="GO:0140618">
    <property type="term" value="F:ferric-chelate reductase (NADH) activity"/>
    <property type="evidence" value="ECO:0007669"/>
    <property type="project" value="UniProtKB-EC"/>
</dbReference>
<comment type="catalytic activity">
    <reaction evidence="19">
        <text>2 a Fe(II)-siderophore + NAD(+) + H(+) = 2 a Fe(III)-siderophore + NADH</text>
        <dbReference type="Rhea" id="RHEA:15061"/>
        <dbReference type="Rhea" id="RHEA-COMP:11342"/>
        <dbReference type="Rhea" id="RHEA-COMP:11344"/>
        <dbReference type="ChEBI" id="CHEBI:15378"/>
        <dbReference type="ChEBI" id="CHEBI:29033"/>
        <dbReference type="ChEBI" id="CHEBI:29034"/>
        <dbReference type="ChEBI" id="CHEBI:57540"/>
        <dbReference type="ChEBI" id="CHEBI:57945"/>
        <dbReference type="EC" id="1.16.1.7"/>
    </reaction>
</comment>
<comment type="similarity">
    <text evidence="3">Belongs to the ferric reductase (FRE) family.</text>
</comment>
<evidence type="ECO:0000256" key="21">
    <source>
        <dbReference type="SAM" id="MobiDB-lite"/>
    </source>
</evidence>
<dbReference type="SFLD" id="SFLDG01168">
    <property type="entry name" value="Ferric_reductase_subgroup_(FRE"/>
    <property type="match status" value="1"/>
</dbReference>
<keyword evidence="26" id="KW-1185">Reference proteome</keyword>
<keyword evidence="17" id="KW-0406">Ion transport</keyword>
<dbReference type="GO" id="GO:0031369">
    <property type="term" value="F:translation initiation factor binding"/>
    <property type="evidence" value="ECO:0007669"/>
    <property type="project" value="InterPro"/>
</dbReference>
<dbReference type="Pfam" id="PF05470">
    <property type="entry name" value="eIF-3c_N"/>
    <property type="match status" value="1"/>
</dbReference>
<evidence type="ECO:0000256" key="18">
    <source>
        <dbReference type="ARBA" id="ARBA00023136"/>
    </source>
</evidence>
<dbReference type="PANTHER" id="PTHR13937:SF0">
    <property type="entry name" value="EUKARYOTIC TRANSLATION INITIATION FACTOR 3 SUBUNIT C-RELATED"/>
    <property type="match status" value="1"/>
</dbReference>
<feature type="transmembrane region" description="Helical" evidence="22">
    <location>
        <begin position="174"/>
        <end position="199"/>
    </location>
</feature>
<dbReference type="Pfam" id="PF01794">
    <property type="entry name" value="Ferric_reduct"/>
    <property type="match status" value="1"/>
</dbReference>
<feature type="compositionally biased region" description="Polar residues" evidence="21">
    <location>
        <begin position="875"/>
        <end position="886"/>
    </location>
</feature>
<evidence type="ECO:0000256" key="5">
    <source>
        <dbReference type="ARBA" id="ARBA00022490"/>
    </source>
</evidence>
<comment type="subunit">
    <text evidence="20">Component of the eukaryotic translation initiation factor 3 (eIF-3) complex.</text>
</comment>
<evidence type="ECO:0000313" key="25">
    <source>
        <dbReference type="EMBL" id="KAJ8529692.1"/>
    </source>
</evidence>
<evidence type="ECO:0000256" key="16">
    <source>
        <dbReference type="ARBA" id="ARBA00023027"/>
    </source>
</evidence>
<evidence type="ECO:0000256" key="4">
    <source>
        <dbReference type="ARBA" id="ARBA00022448"/>
    </source>
</evidence>
<feature type="transmembrane region" description="Helical" evidence="22">
    <location>
        <begin position="607"/>
        <end position="632"/>
    </location>
</feature>
<keyword evidence="10" id="KW-0479">Metal-binding</keyword>
<feature type="compositionally biased region" description="Acidic residues" evidence="21">
    <location>
        <begin position="908"/>
        <end position="933"/>
    </location>
</feature>
<dbReference type="PANTHER" id="PTHR13937">
    <property type="entry name" value="EUKARYOTIC TRANSLATION INITATION FACTOR 3, SUBUNIT 8 EIF3S8 -RELATED"/>
    <property type="match status" value="1"/>
</dbReference>
<dbReference type="PROSITE" id="PS51384">
    <property type="entry name" value="FAD_FR"/>
    <property type="match status" value="1"/>
</dbReference>
<dbReference type="GO" id="GO:0003723">
    <property type="term" value="F:RNA binding"/>
    <property type="evidence" value="ECO:0007669"/>
    <property type="project" value="InterPro"/>
</dbReference>
<feature type="region of interest" description="Disordered" evidence="21">
    <location>
        <begin position="744"/>
        <end position="795"/>
    </location>
</feature>
<dbReference type="OrthoDB" id="29647at2759"/>
<gene>
    <name evidence="25" type="ORF">K7X08_036527</name>
</gene>
<evidence type="ECO:0000256" key="6">
    <source>
        <dbReference type="ARBA" id="ARBA00022540"/>
    </source>
</evidence>
<dbReference type="GO" id="GO:0033290">
    <property type="term" value="C:eukaryotic 48S preinitiation complex"/>
    <property type="evidence" value="ECO:0007669"/>
    <property type="project" value="UniProtKB-UniRule"/>
</dbReference>
<sequence length="1657" mass="187256">MSELSGQVPLLLKKENEFDHFKKIPLLVSSTIKVVMWVIFIAWATFIFMLPIKFINEQQFKFIQATEGTIFGSTGSVFLMFSLPIFMIAFLAIVRLVLSGEDKPQVKNTAKGPKFSLWTVPVLVDGPFGVVTAAEMIGVILFSVYIVWAIIMYTKQNVDRLSLSHVQDMKEKSVVLLELTGFRFGFIGLICLAFLFLPVAHGSVLLRAIDIPFEHATRYHVWLGHLTMSLFSLHGLFYVIGWALREQLLEKEIDWKNEGVANLPGVTSLSAGLLMWVTSLPGVRRKNFELFFYTHQLYVVFVVFLALHVGDFIFMIAGAGIFLFMLDRFLRFFQSRNTVDILSATCFPCGTVELVISKPANLHNNALGWIFLQIHELSWIQWHPFSVSSSPLDGKHHVAILIKVLGNWTQKLKGNILNLSLEQSEKEPLMQHKRKITASVEGPYGHESPYHLTYENIILVAGGIGISPFLAILSDILHRINDNKPCLPINILIAWAIKNSDELPLLETVNVEAICPLFSEKLNLKIQTFVTRESQPSLEEGKIHKAMHPSISPGFKGCRMSSLVGTGNVVWSGLYVIVSTIGLVIIVALLDIYYINPFNVYYWWYKGLLLVGCMAASVLIFGGLVIALWHLWERKTSSKEEPEDDTKKVDILQQKNEASLHKNSGEARFVNNIRYGQRPDFQEIFGSHAKSWGSVDIVVWFEQFNVDNDSGKGLGDAVPAHSLFYLRFSKKNLWNNMASRFWTQGDSETEEEEESDYEQEDEGPAETTAATGPSRYLAADSDSDESDGQKRVVRSAKDKRFEELSATVDQMKNAMKINDWVSLQESFDKINKQLEKVMRITESIKPPNLYVKALVMLEDFLNQALANKEARKKMSSSNAKALNSMKQKLKKNNKQYEELINKYRENPPESEDEGGDDDVSEEEEEDDEEEFEEDPTKIAAGSDEEDDEDEDRDETAETGTGWEKMLSKKDKLLDKQFKDPSQITWETVNKKFKEIVAARGRKGTGKIELVEQLTFLTKVAKTPAQKLEILFGVVSAQFDINPSLSGHMPINVWKKCVQNMLTILDVLTQYPNIVVDDMVEPDENETQKGADHEGTIRIWGNLVAFVERIDVEFFKSLQVIDPHTSQYVERLRDEPLFLVLAQNVQCYLEQAGDYKGAAKVALKQVEFIYYKPQGVYDAMRKLAELTEGGEAESIEENKVVEESRGPTAFVATPELVPRKPSFEENSRTLMDSLVSLIYKYGDERTKARAMLCDIYHHAILDEFSTSRDLLLMSHLQENIQHMDISTQILFNRAMAQLGLCAFRMSLVAEAHGCLSELYSAGRVKELLAQGVSQSRYHEKTPEQERMERRRQMPYHMHINLELLEAVHLTCAMLLEVPNMAANSHDMKRRVISKTFRRLLEISERQTFTGPPENVRDHVMAATRALRQGDFQKAFDVVDSLDVWRLLRNKDSVLEMLRGKLKEEALRTYLFTYSSSYNSLSLDQLVGMFDLSDSQIHSIVSKMMISEELHASWDQPSRCMVFHDVEHTRLQALAFQLTEKLSVLAESNERATESRIGGGALEGLPPRRRDGQDYAATAAGAGKWQDFSFSQSRQGGGGGGRTGYVGGRSAYGQASRDHTNQARGTLGGQGSRYKSGAASRGSQMDGSGRMVNLNRGVR</sequence>
<evidence type="ECO:0000259" key="23">
    <source>
        <dbReference type="PROSITE" id="PS50250"/>
    </source>
</evidence>
<feature type="transmembrane region" description="Helical" evidence="22">
    <location>
        <begin position="569"/>
        <end position="595"/>
    </location>
</feature>
<dbReference type="InterPro" id="IPR058999">
    <property type="entry name" value="EIF3CL_C"/>
</dbReference>
<feature type="transmembrane region" description="Helical" evidence="22">
    <location>
        <begin position="260"/>
        <end position="277"/>
    </location>
</feature>
<evidence type="ECO:0000256" key="17">
    <source>
        <dbReference type="ARBA" id="ARBA00023065"/>
    </source>
</evidence>
<keyword evidence="12 20" id="KW-0648">Protein biosynthesis</keyword>
<evidence type="ECO:0000256" key="9">
    <source>
        <dbReference type="ARBA" id="ARBA00022692"/>
    </source>
</evidence>
<evidence type="ECO:0000256" key="10">
    <source>
        <dbReference type="ARBA" id="ARBA00022723"/>
    </source>
</evidence>
<keyword evidence="4" id="KW-0813">Transport</keyword>
<dbReference type="InterPro" id="IPR039261">
    <property type="entry name" value="FNR_nucleotide-bd"/>
</dbReference>
<feature type="transmembrane region" description="Helical" evidence="22">
    <location>
        <begin position="457"/>
        <end position="477"/>
    </location>
</feature>
<evidence type="ECO:0000256" key="15">
    <source>
        <dbReference type="ARBA" id="ARBA00023004"/>
    </source>
</evidence>
<keyword evidence="5 20" id="KW-0963">Cytoplasm</keyword>
<keyword evidence="14" id="KW-0560">Oxidoreductase</keyword>
<feature type="region of interest" description="Disordered" evidence="21">
    <location>
        <begin position="871"/>
        <end position="963"/>
    </location>
</feature>
<dbReference type="SFLD" id="SFLDS00052">
    <property type="entry name" value="Ferric_Reductase_Domain"/>
    <property type="match status" value="1"/>
</dbReference>
<dbReference type="InterPro" id="IPR036390">
    <property type="entry name" value="WH_DNA-bd_sf"/>
</dbReference>
<dbReference type="GO" id="GO:0005852">
    <property type="term" value="C:eukaryotic translation initiation factor 3 complex"/>
    <property type="evidence" value="ECO:0007669"/>
    <property type="project" value="UniProtKB-UniRule"/>
</dbReference>
<dbReference type="FunFam" id="3.40.50.80:FF:000036">
    <property type="entry name" value="Ferric reduction oxidase 6"/>
    <property type="match status" value="1"/>
</dbReference>
<dbReference type="SUPFAM" id="SSF46785">
    <property type="entry name" value="Winged helix' DNA-binding domain"/>
    <property type="match status" value="1"/>
</dbReference>
<keyword evidence="18 22" id="KW-0472">Membrane</keyword>
<dbReference type="GO" id="GO:0001732">
    <property type="term" value="P:formation of cytoplasmic translation initiation complex"/>
    <property type="evidence" value="ECO:0007669"/>
    <property type="project" value="UniProtKB-UniRule"/>
</dbReference>
<feature type="transmembrane region" description="Helical" evidence="22">
    <location>
        <begin position="128"/>
        <end position="153"/>
    </location>
</feature>
<dbReference type="GO" id="GO:0046872">
    <property type="term" value="F:metal ion binding"/>
    <property type="evidence" value="ECO:0007669"/>
    <property type="project" value="UniProtKB-KW"/>
</dbReference>
<dbReference type="HAMAP" id="MF_03002">
    <property type="entry name" value="eIF3c"/>
    <property type="match status" value="1"/>
</dbReference>
<dbReference type="PROSITE" id="PS50250">
    <property type="entry name" value="PCI"/>
    <property type="match status" value="1"/>
</dbReference>
<keyword evidence="8" id="KW-0285">Flavoprotein</keyword>
<feature type="transmembrane region" description="Helical" evidence="22">
    <location>
        <begin position="77"/>
        <end position="98"/>
    </location>
</feature>
<feature type="domain" description="PCI" evidence="23">
    <location>
        <begin position="1354"/>
        <end position="1526"/>
    </location>
</feature>
<comment type="cofactor">
    <cofactor evidence="1">
        <name>FAD</name>
        <dbReference type="ChEBI" id="CHEBI:57692"/>
    </cofactor>
</comment>
<dbReference type="SMART" id="SM00088">
    <property type="entry name" value="PINT"/>
    <property type="match status" value="1"/>
</dbReference>
<feature type="transmembrane region" description="Helical" evidence="22">
    <location>
        <begin position="219"/>
        <end position="240"/>
    </location>
</feature>
<dbReference type="Pfam" id="PF08022">
    <property type="entry name" value="FAD_binding_8"/>
    <property type="match status" value="1"/>
</dbReference>
<dbReference type="InterPro" id="IPR000717">
    <property type="entry name" value="PCI_dom"/>
</dbReference>
<reference evidence="26" key="1">
    <citation type="journal article" date="2023" name="Proc. Natl. Acad. Sci. U.S.A.">
        <title>Genomic and structural basis for evolution of tropane alkaloid biosynthesis.</title>
        <authorList>
            <person name="Wanga Y.-J."/>
            <person name="Taina T."/>
            <person name="Yua J.-Y."/>
            <person name="Lia J."/>
            <person name="Xua B."/>
            <person name="Chenc J."/>
            <person name="D'Auriad J.C."/>
            <person name="Huanga J.-P."/>
            <person name="Huanga S.-X."/>
        </authorList>
    </citation>
    <scope>NUCLEOTIDE SEQUENCE [LARGE SCALE GENOMIC DNA]</scope>
    <source>
        <strain evidence="26">cv. KIB-2019</strain>
    </source>
</reference>
<organism evidence="25 26">
    <name type="scientific">Anisodus acutangulus</name>
    <dbReference type="NCBI Taxonomy" id="402998"/>
    <lineage>
        <taxon>Eukaryota</taxon>
        <taxon>Viridiplantae</taxon>
        <taxon>Streptophyta</taxon>
        <taxon>Embryophyta</taxon>
        <taxon>Tracheophyta</taxon>
        <taxon>Spermatophyta</taxon>
        <taxon>Magnoliopsida</taxon>
        <taxon>eudicotyledons</taxon>
        <taxon>Gunneridae</taxon>
        <taxon>Pentapetalae</taxon>
        <taxon>asterids</taxon>
        <taxon>lamiids</taxon>
        <taxon>Solanales</taxon>
        <taxon>Solanaceae</taxon>
        <taxon>Solanoideae</taxon>
        <taxon>Hyoscyameae</taxon>
        <taxon>Anisodus</taxon>
    </lineage>
</organism>
<dbReference type="InterPro" id="IPR013112">
    <property type="entry name" value="FAD-bd_8"/>
</dbReference>
<dbReference type="Proteomes" id="UP001152561">
    <property type="component" value="Unassembled WGS sequence"/>
</dbReference>
<dbReference type="InterPro" id="IPR013121">
    <property type="entry name" value="Fe_red_NAD-bd_6"/>
</dbReference>
<feature type="compositionally biased region" description="Basic and acidic residues" evidence="21">
    <location>
        <begin position="894"/>
        <end position="907"/>
    </location>
</feature>
<evidence type="ECO:0000256" key="7">
    <source>
        <dbReference type="ARBA" id="ARBA00022617"/>
    </source>
</evidence>
<feature type="domain" description="FAD-binding FR-type" evidence="24">
    <location>
        <begin position="328"/>
        <end position="450"/>
    </location>
</feature>
<name>A0A9Q1QY55_9SOLA</name>
<dbReference type="GO" id="GO:0003743">
    <property type="term" value="F:translation initiation factor activity"/>
    <property type="evidence" value="ECO:0007669"/>
    <property type="project" value="UniProtKB-UniRule"/>
</dbReference>
<protein>
    <recommendedName>
        <fullName evidence="20">Eukaryotic translation initiation factor 3 subunit C</fullName>
        <shortName evidence="20">eIF3c</shortName>
    </recommendedName>
    <alternativeName>
        <fullName evidence="20">Eukaryotic translation initiation factor 3 subunit 8</fullName>
    </alternativeName>
    <alternativeName>
        <fullName evidence="20">eIF3 p110</fullName>
    </alternativeName>
</protein>
<comment type="caution">
    <text evidence="25">The sequence shown here is derived from an EMBL/GenBank/DDBJ whole genome shotgun (WGS) entry which is preliminary data.</text>
</comment>
<accession>A0A9Q1QY55</accession>
<dbReference type="InterPro" id="IPR013130">
    <property type="entry name" value="Fe3_Rdtase_TM_dom"/>
</dbReference>
<feature type="region of interest" description="Disordered" evidence="21">
    <location>
        <begin position="1586"/>
        <end position="1657"/>
    </location>
</feature>
<dbReference type="EMBL" id="JAJAGQ010000022">
    <property type="protein sequence ID" value="KAJ8529692.1"/>
    <property type="molecule type" value="Genomic_DNA"/>
</dbReference>
<keyword evidence="11" id="KW-0274">FAD</keyword>
<keyword evidence="9 22" id="KW-0812">Transmembrane</keyword>
<comment type="function">
    <text evidence="20">Component of the eukaryotic translation initiation factor 3 (eIF-3) complex, which is involved in protein synthesis of a specialized repertoire of mRNAs and, together with other initiation factors, stimulates binding of mRNA and methionyl-tRNAi to the 40S ribosome. The eIF-3 complex specifically targets and initiates translation of a subset of mRNAs involved in cell proliferation.</text>
</comment>
<evidence type="ECO:0000256" key="13">
    <source>
        <dbReference type="ARBA" id="ARBA00022989"/>
    </source>
</evidence>
<keyword evidence="6 20" id="KW-0396">Initiation factor</keyword>
<evidence type="ECO:0000256" key="8">
    <source>
        <dbReference type="ARBA" id="ARBA00022630"/>
    </source>
</evidence>
<feature type="transmembrane region" description="Helical" evidence="22">
    <location>
        <begin position="34"/>
        <end position="56"/>
    </location>
</feature>
<dbReference type="Gene3D" id="3.40.50.80">
    <property type="entry name" value="Nucleotide-binding domain of ferredoxin-NADP reductase (FNR) module"/>
    <property type="match status" value="1"/>
</dbReference>
<feature type="compositionally biased region" description="Gly residues" evidence="21">
    <location>
        <begin position="1593"/>
        <end position="1605"/>
    </location>
</feature>
<evidence type="ECO:0000256" key="3">
    <source>
        <dbReference type="ARBA" id="ARBA00006278"/>
    </source>
</evidence>
<dbReference type="SUPFAM" id="SSF52343">
    <property type="entry name" value="Ferredoxin reductase-like, C-terminal NADP-linked domain"/>
    <property type="match status" value="1"/>
</dbReference>
<proteinExistence type="inferred from homology"/>
<dbReference type="InterPro" id="IPR008905">
    <property type="entry name" value="EIF3C_N_dom"/>
</dbReference>
<evidence type="ECO:0000256" key="20">
    <source>
        <dbReference type="HAMAP-Rule" id="MF_03002"/>
    </source>
</evidence>
<keyword evidence="13 22" id="KW-1133">Transmembrane helix</keyword>
<dbReference type="GO" id="GO:0016020">
    <property type="term" value="C:membrane"/>
    <property type="evidence" value="ECO:0007669"/>
    <property type="project" value="UniProtKB-SubCell"/>
</dbReference>